<gene>
    <name evidence="2" type="ORF">BECKH772A_GA0070896_1001511</name>
    <name evidence="3" type="ORF">BECKH772B_GA0070898_1001311</name>
    <name evidence="4" type="ORF">BECKH772C_GA0070978_1001211</name>
</gene>
<feature type="transmembrane region" description="Helical" evidence="1">
    <location>
        <begin position="37"/>
        <end position="57"/>
    </location>
</feature>
<name>A0A450UXS3_9GAMM</name>
<reference evidence="4" key="1">
    <citation type="submission" date="2019-02" db="EMBL/GenBank/DDBJ databases">
        <authorList>
            <person name="Gruber-Vodicka R. H."/>
            <person name="Seah K. B. B."/>
        </authorList>
    </citation>
    <scope>NUCLEOTIDE SEQUENCE</scope>
    <source>
        <strain evidence="4">BECK_SA2B12</strain>
        <strain evidence="2">BECK_SA2B15</strain>
        <strain evidence="3">BECK_SA2B20</strain>
    </source>
</reference>
<evidence type="ECO:0000313" key="2">
    <source>
        <dbReference type="EMBL" id="VFJ89467.1"/>
    </source>
</evidence>
<keyword evidence="1" id="KW-0472">Membrane</keyword>
<sequence length="70" mass="7913">MRVLALGLSSSLLFSFVFIIFLSGTYAYNIYSDIEKVETILMAIVKYGLAVSFGFLVNKVWGVMHEDIDR</sequence>
<evidence type="ECO:0000256" key="1">
    <source>
        <dbReference type="SAM" id="Phobius"/>
    </source>
</evidence>
<organism evidence="4">
    <name type="scientific">Candidatus Kentrum eta</name>
    <dbReference type="NCBI Taxonomy" id="2126337"/>
    <lineage>
        <taxon>Bacteria</taxon>
        <taxon>Pseudomonadati</taxon>
        <taxon>Pseudomonadota</taxon>
        <taxon>Gammaproteobacteria</taxon>
        <taxon>Candidatus Kentrum</taxon>
    </lineage>
</organism>
<protein>
    <submittedName>
        <fullName evidence="4">Uncharacterized protein</fullName>
    </submittedName>
</protein>
<dbReference type="EMBL" id="CAADFI010000013">
    <property type="protein sequence ID" value="VFJ91000.1"/>
    <property type="molecule type" value="Genomic_DNA"/>
</dbReference>
<evidence type="ECO:0000313" key="3">
    <source>
        <dbReference type="EMBL" id="VFJ91000.1"/>
    </source>
</evidence>
<dbReference type="AlphaFoldDB" id="A0A450UXS3"/>
<proteinExistence type="predicted"/>
<accession>A0A450UXS3</accession>
<evidence type="ECO:0000313" key="4">
    <source>
        <dbReference type="EMBL" id="VFJ97319.1"/>
    </source>
</evidence>
<dbReference type="EMBL" id="CAADFG010000015">
    <property type="protein sequence ID" value="VFJ89467.1"/>
    <property type="molecule type" value="Genomic_DNA"/>
</dbReference>
<keyword evidence="1" id="KW-1133">Transmembrane helix</keyword>
<dbReference type="EMBL" id="CAADFJ010000012">
    <property type="protein sequence ID" value="VFJ97319.1"/>
    <property type="molecule type" value="Genomic_DNA"/>
</dbReference>
<keyword evidence="1" id="KW-0812">Transmembrane</keyword>